<name>A0A4P8L5E7_9BACT</name>
<keyword evidence="3" id="KW-0677">Repeat</keyword>
<dbReference type="SUPFAM" id="SSF54292">
    <property type="entry name" value="2Fe-2S ferredoxin-like"/>
    <property type="match status" value="1"/>
</dbReference>
<feature type="domain" description="4Fe-4S ferredoxin-type" evidence="7">
    <location>
        <begin position="191"/>
        <end position="211"/>
    </location>
</feature>
<feature type="domain" description="2Fe-2S ferredoxin-type" evidence="6">
    <location>
        <begin position="1"/>
        <end position="79"/>
    </location>
</feature>
<dbReference type="OrthoDB" id="9810782at2"/>
<gene>
    <name evidence="8" type="ORF">FDQ92_12700</name>
</gene>
<keyword evidence="4" id="KW-0408">Iron</keyword>
<dbReference type="KEGG" id="dax:FDQ92_12700"/>
<evidence type="ECO:0000313" key="8">
    <source>
        <dbReference type="EMBL" id="QCQ22953.1"/>
    </source>
</evidence>
<evidence type="ECO:0000259" key="6">
    <source>
        <dbReference type="PROSITE" id="PS51085"/>
    </source>
</evidence>
<organism evidence="8 9">
    <name type="scientific">Desulfoglaeba alkanexedens ALDC</name>
    <dbReference type="NCBI Taxonomy" id="980445"/>
    <lineage>
        <taxon>Bacteria</taxon>
        <taxon>Pseudomonadati</taxon>
        <taxon>Thermodesulfobacteriota</taxon>
        <taxon>Syntrophobacteria</taxon>
        <taxon>Syntrophobacterales</taxon>
        <taxon>Syntrophobacteraceae</taxon>
        <taxon>Desulfoglaeba</taxon>
    </lineage>
</organism>
<dbReference type="InterPro" id="IPR017896">
    <property type="entry name" value="4Fe4S_Fe-S-bd"/>
</dbReference>
<dbReference type="PANTHER" id="PTHR24960">
    <property type="entry name" value="PHOTOSYSTEM I IRON-SULFUR CENTER-RELATED"/>
    <property type="match status" value="1"/>
</dbReference>
<dbReference type="InterPro" id="IPR036010">
    <property type="entry name" value="2Fe-2S_ferredoxin-like_sf"/>
</dbReference>
<dbReference type="AlphaFoldDB" id="A0A4P8L5E7"/>
<evidence type="ECO:0000256" key="5">
    <source>
        <dbReference type="ARBA" id="ARBA00023014"/>
    </source>
</evidence>
<proteinExistence type="predicted"/>
<dbReference type="InterPro" id="IPR001041">
    <property type="entry name" value="2Fe-2S_ferredoxin-type"/>
</dbReference>
<evidence type="ECO:0000256" key="1">
    <source>
        <dbReference type="ARBA" id="ARBA00022485"/>
    </source>
</evidence>
<accession>A0A4P8L5E7</accession>
<dbReference type="GO" id="GO:0046872">
    <property type="term" value="F:metal ion binding"/>
    <property type="evidence" value="ECO:0007669"/>
    <property type="project" value="UniProtKB-KW"/>
</dbReference>
<keyword evidence="2" id="KW-0479">Metal-binding</keyword>
<keyword evidence="1" id="KW-0004">4Fe-4S</keyword>
<dbReference type="Pfam" id="PF13510">
    <property type="entry name" value="Fer2_4"/>
    <property type="match status" value="1"/>
</dbReference>
<evidence type="ECO:0000256" key="3">
    <source>
        <dbReference type="ARBA" id="ARBA00022737"/>
    </source>
</evidence>
<keyword evidence="9" id="KW-1185">Reference proteome</keyword>
<dbReference type="Proteomes" id="UP000298602">
    <property type="component" value="Chromosome"/>
</dbReference>
<protein>
    <submittedName>
        <fullName evidence="8">(4Fe-4S)-binding protein</fullName>
    </submittedName>
</protein>
<dbReference type="InterPro" id="IPR017900">
    <property type="entry name" value="4Fe4S_Fe_S_CS"/>
</dbReference>
<keyword evidence="5" id="KW-0411">Iron-sulfur</keyword>
<evidence type="ECO:0000313" key="9">
    <source>
        <dbReference type="Proteomes" id="UP000298602"/>
    </source>
</evidence>
<dbReference type="PANTHER" id="PTHR24960:SF84">
    <property type="entry name" value="HYDROGENASE SUBUNIT"/>
    <property type="match status" value="1"/>
</dbReference>
<dbReference type="EMBL" id="CP040098">
    <property type="protein sequence ID" value="QCQ22953.1"/>
    <property type="molecule type" value="Genomic_DNA"/>
</dbReference>
<reference evidence="8 9" key="1">
    <citation type="submission" date="2019-05" db="EMBL/GenBank/DDBJ databases">
        <title>The Complete Genome Sequence of the n-alkane-degrading Desulfoglaeba alkanexedens ALDC reveals multiple alkylsuccinate synthase gene clusters.</title>
        <authorList>
            <person name="Callaghan A.V."/>
            <person name="Davidova I.A."/>
            <person name="Duncan K.E."/>
            <person name="Morris B."/>
            <person name="McInerney M.J."/>
        </authorList>
    </citation>
    <scope>NUCLEOTIDE SEQUENCE [LARGE SCALE GENOMIC DNA]</scope>
    <source>
        <strain evidence="8 9">ALDC</strain>
    </source>
</reference>
<dbReference type="CDD" id="cd00207">
    <property type="entry name" value="fer2"/>
    <property type="match status" value="1"/>
</dbReference>
<evidence type="ECO:0000256" key="4">
    <source>
        <dbReference type="ARBA" id="ARBA00023004"/>
    </source>
</evidence>
<dbReference type="GO" id="GO:0051539">
    <property type="term" value="F:4 iron, 4 sulfur cluster binding"/>
    <property type="evidence" value="ECO:0007669"/>
    <property type="project" value="UniProtKB-KW"/>
</dbReference>
<dbReference type="FunFam" id="3.30.70.20:FF:000035">
    <property type="entry name" value="Iron hydrogenase 1"/>
    <property type="match status" value="1"/>
</dbReference>
<dbReference type="PROSITE" id="PS51085">
    <property type="entry name" value="2FE2S_FER_2"/>
    <property type="match status" value="1"/>
</dbReference>
<dbReference type="Pfam" id="PF12838">
    <property type="entry name" value="Fer4_7"/>
    <property type="match status" value="1"/>
</dbReference>
<dbReference type="InterPro" id="IPR050157">
    <property type="entry name" value="PSI_iron-sulfur_center"/>
</dbReference>
<dbReference type="RefSeq" id="WP_137425236.1">
    <property type="nucleotide sequence ID" value="NZ_CP040098.1"/>
</dbReference>
<dbReference type="PROSITE" id="PS51379">
    <property type="entry name" value="4FE4S_FER_2"/>
    <property type="match status" value="1"/>
</dbReference>
<reference evidence="8 9" key="2">
    <citation type="submission" date="2019-05" db="EMBL/GenBank/DDBJ databases">
        <authorList>
            <person name="Suflita J.M."/>
            <person name="Marks C.R."/>
        </authorList>
    </citation>
    <scope>NUCLEOTIDE SEQUENCE [LARGE SCALE GENOMIC DNA]</scope>
    <source>
        <strain evidence="8 9">ALDC</strain>
    </source>
</reference>
<dbReference type="PROSITE" id="PS00198">
    <property type="entry name" value="4FE4S_FER_1"/>
    <property type="match status" value="1"/>
</dbReference>
<dbReference type="Gene3D" id="3.10.20.740">
    <property type="match status" value="1"/>
</dbReference>
<sequence length="215" mass="24021">MIRITVDGKEIQTEQGKTILQACLENGIYIPNLCFLETREQPRASCRLCFVETSDAERPVTACTETVRDGLDVRTNTEAVRRLQRTAFKLIMSAHHCTPKTCPVAKPCQLMRIARHIQVGLNPRPLETLERDVQEEVDLTFFTYYPFRCVMCGKCVDVCRDRNERNPLTFAKRGFDTVVTFFGSGASNLPCDDCGACVAVCPTGALIPKPPPSES</sequence>
<dbReference type="Gene3D" id="3.30.70.20">
    <property type="match status" value="1"/>
</dbReference>
<evidence type="ECO:0000256" key="2">
    <source>
        <dbReference type="ARBA" id="ARBA00022723"/>
    </source>
</evidence>
<evidence type="ECO:0000259" key="7">
    <source>
        <dbReference type="PROSITE" id="PS51379"/>
    </source>
</evidence>
<dbReference type="SUPFAM" id="SSF54862">
    <property type="entry name" value="4Fe-4S ferredoxins"/>
    <property type="match status" value="1"/>
</dbReference>